<proteinExistence type="predicted"/>
<accession>A0ABU7IPC1</accession>
<comment type="caution">
    <text evidence="2">The sequence shown here is derived from an EMBL/GenBank/DDBJ whole genome shotgun (WGS) entry which is preliminary data.</text>
</comment>
<protein>
    <submittedName>
        <fullName evidence="2">Nuclear transport factor 2 family protein</fullName>
    </submittedName>
</protein>
<dbReference type="PANTHER" id="PTHR41252">
    <property type="entry name" value="BLR2505 PROTEIN"/>
    <property type="match status" value="1"/>
</dbReference>
<dbReference type="PROSITE" id="PS51257">
    <property type="entry name" value="PROKAR_LIPOPROTEIN"/>
    <property type="match status" value="1"/>
</dbReference>
<dbReference type="InterPro" id="IPR032710">
    <property type="entry name" value="NTF2-like_dom_sf"/>
</dbReference>
<gene>
    <name evidence="2" type="ORF">V1I91_01880</name>
</gene>
<reference evidence="2 3" key="1">
    <citation type="submission" date="2024-01" db="EMBL/GenBank/DDBJ databases">
        <title>Maribacter spp. originated from different algae showed divergent polysaccharides utilization ability.</title>
        <authorList>
            <person name="Wang H."/>
            <person name="Wu Y."/>
        </authorList>
    </citation>
    <scope>NUCLEOTIDE SEQUENCE [LARGE SCALE GENOMIC DNA]</scope>
    <source>
        <strain evidence="2 3">PR1</strain>
    </source>
</reference>
<dbReference type="RefSeq" id="WP_272649629.1">
    <property type="nucleotide sequence ID" value="NZ_JAZDDG010000001.1"/>
</dbReference>
<dbReference type="EMBL" id="JAZDDG010000001">
    <property type="protein sequence ID" value="MEE1974800.1"/>
    <property type="molecule type" value="Genomic_DNA"/>
</dbReference>
<name>A0ABU7IPC1_9FLAO</name>
<dbReference type="InterPro" id="IPR037401">
    <property type="entry name" value="SnoaL-like"/>
</dbReference>
<sequence length="298" mass="33649">MKKTFVLAITILSLVACKQEQRYTQNSPEIDTFKSVIKSYNDQDWDAMLVHYADTAKTYNNSSDIGLTLSEMVDYHKESLNNLSARGFLEKEQEYEMVVTDKGDTWVNFWGDWEGTLKANNKKIKIPIHLTAQFKDGKIVRTSGNWDNAPMVLALQEIEAMNNLLPEENRAIVNNMYQSFSQGDVPAVLASLDPNVVWMEAEGNAYADRNPYKGPDAVLEGVFSRIGEDYESFTLENIKLHEMADDKVLATLRYNGKLKGNGATIDAQAAHLWTLSDGKVIAFQQYVDTKQLDEALNK</sequence>
<evidence type="ECO:0000313" key="2">
    <source>
        <dbReference type="EMBL" id="MEE1974800.1"/>
    </source>
</evidence>
<dbReference type="Gene3D" id="3.10.450.50">
    <property type="match status" value="2"/>
</dbReference>
<dbReference type="Proteomes" id="UP001356308">
    <property type="component" value="Unassembled WGS sequence"/>
</dbReference>
<keyword evidence="3" id="KW-1185">Reference proteome</keyword>
<dbReference type="SUPFAM" id="SSF54427">
    <property type="entry name" value="NTF2-like"/>
    <property type="match status" value="2"/>
</dbReference>
<dbReference type="PANTHER" id="PTHR41252:SF1">
    <property type="entry name" value="BLR2505 PROTEIN"/>
    <property type="match status" value="1"/>
</dbReference>
<feature type="domain" description="SnoaL-like" evidence="1">
    <location>
        <begin position="173"/>
        <end position="281"/>
    </location>
</feature>
<dbReference type="Pfam" id="PF12680">
    <property type="entry name" value="SnoaL_2"/>
    <property type="match status" value="1"/>
</dbReference>
<evidence type="ECO:0000313" key="3">
    <source>
        <dbReference type="Proteomes" id="UP001356308"/>
    </source>
</evidence>
<organism evidence="2 3">
    <name type="scientific">Maribacter cobaltidurans</name>
    <dbReference type="NCBI Taxonomy" id="1178778"/>
    <lineage>
        <taxon>Bacteria</taxon>
        <taxon>Pseudomonadati</taxon>
        <taxon>Bacteroidota</taxon>
        <taxon>Flavobacteriia</taxon>
        <taxon>Flavobacteriales</taxon>
        <taxon>Flavobacteriaceae</taxon>
        <taxon>Maribacter</taxon>
    </lineage>
</organism>
<evidence type="ECO:0000259" key="1">
    <source>
        <dbReference type="Pfam" id="PF12680"/>
    </source>
</evidence>